<name>A0A5Q4ZQV5_9BURK</name>
<dbReference type="Gene3D" id="3.40.50.300">
    <property type="entry name" value="P-loop containing nucleotide triphosphate hydrolases"/>
    <property type="match status" value="1"/>
</dbReference>
<dbReference type="KEGG" id="pdio:PDMSB3_0234.2"/>
<organism evidence="1 2">
    <name type="scientific">Paraburkholderia dioscoreae</name>
    <dbReference type="NCBI Taxonomy" id="2604047"/>
    <lineage>
        <taxon>Bacteria</taxon>
        <taxon>Pseudomonadati</taxon>
        <taxon>Pseudomonadota</taxon>
        <taxon>Betaproteobacteria</taxon>
        <taxon>Burkholderiales</taxon>
        <taxon>Burkholderiaceae</taxon>
        <taxon>Paraburkholderia</taxon>
    </lineage>
</organism>
<proteinExistence type="predicted"/>
<reference evidence="1 2" key="1">
    <citation type="submission" date="2019-08" db="EMBL/GenBank/DDBJ databases">
        <authorList>
            <person name="Herpell B J."/>
        </authorList>
    </citation>
    <scope>NUCLEOTIDE SEQUENCE [LARGE SCALE GENOMIC DNA]</scope>
    <source>
        <strain evidence="2">Msb3</strain>
        <plasmid evidence="1 2">pI</plasmid>
    </source>
</reference>
<dbReference type="SUPFAM" id="SSF52540">
    <property type="entry name" value="P-loop containing nucleoside triphosphate hydrolases"/>
    <property type="match status" value="1"/>
</dbReference>
<accession>A0A5Q4ZQV5</accession>
<sequence length="346" mass="38006">MTKFGLDPYASIGLTENPFMVQALKSDAQGKRLLVGRDEDIRLVAQRLHKHGKITCLDGHVGVGKTSLVNVAAYDCFKAYLEAETPQLLIPAIASFQLKKDGNVDQFCAEVFQRVAQTLCQYREYLNGYDIKSANLPQLNAWMNSPIVQHLNVSADGSIGVSIPKVVNVGVKGGGSTSNQVNQSAGFAQNGLELNVRNLLNEIFGEKGNGGIVCVIDNIELLETGLAARRTLEALRDKLFNVNGLRWVFCGANGVIHSLAASARLSAFLNTPVINIANVHPAAIDEVVRARLREFHTDPERAEDELPIALDDVKHLYHIVNFNLRDLLALADEFCEFAVVEVRKFR</sequence>
<keyword evidence="1" id="KW-0614">Plasmid</keyword>
<dbReference type="InterPro" id="IPR027417">
    <property type="entry name" value="P-loop_NTPase"/>
</dbReference>
<evidence type="ECO:0000313" key="1">
    <source>
        <dbReference type="EMBL" id="VVD31070.1"/>
    </source>
</evidence>
<geneLocation type="plasmid" evidence="1 2">
    <name>pI</name>
</geneLocation>
<dbReference type="RefSeq" id="WP_165190056.1">
    <property type="nucleotide sequence ID" value="NZ_LR699555.1"/>
</dbReference>
<protein>
    <submittedName>
        <fullName evidence="1">Uncharacterized protein</fullName>
    </submittedName>
</protein>
<dbReference type="Proteomes" id="UP000325811">
    <property type="component" value="Plasmid pI"/>
</dbReference>
<evidence type="ECO:0000313" key="2">
    <source>
        <dbReference type="Proteomes" id="UP000325811"/>
    </source>
</evidence>
<dbReference type="AlphaFoldDB" id="A0A5Q4ZQV5"/>
<keyword evidence="2" id="KW-1185">Reference proteome</keyword>
<gene>
    <name evidence="1" type="ORF">PDMSB3_0234</name>
</gene>
<dbReference type="EMBL" id="LR699555">
    <property type="protein sequence ID" value="VVD31070.1"/>
    <property type="molecule type" value="Genomic_DNA"/>
</dbReference>